<evidence type="ECO:0000313" key="2">
    <source>
        <dbReference type="EMBL" id="EKX63351.1"/>
    </source>
</evidence>
<dbReference type="AlphaFoldDB" id="L1KRF1"/>
<keyword evidence="3" id="KW-1185">Reference proteome</keyword>
<sequence length="49" mass="5524">MSLTRHFGSAALPLLEITWITNTPGQRTCAPGERNRSDFRSARRKVPAR</sequence>
<reference evidence="2 3" key="1">
    <citation type="submission" date="2012-11" db="EMBL/GenBank/DDBJ databases">
        <authorList>
            <person name="Huguet-Tapia J.C."/>
            <person name="Durkin A.S."/>
            <person name="Pettis G.S."/>
            <person name="Badger J.H."/>
        </authorList>
    </citation>
    <scope>NUCLEOTIDE SEQUENCE [LARGE SCALE GENOMIC DNA]</scope>
    <source>
        <strain evidence="2 3">91-03</strain>
    </source>
</reference>
<proteinExistence type="predicted"/>
<dbReference type="PATRIC" id="fig|698759.3.peg.5991"/>
<evidence type="ECO:0000313" key="3">
    <source>
        <dbReference type="Proteomes" id="UP000010411"/>
    </source>
</evidence>
<evidence type="ECO:0000256" key="1">
    <source>
        <dbReference type="SAM" id="MobiDB-lite"/>
    </source>
</evidence>
<accession>L1KRF1</accession>
<feature type="region of interest" description="Disordered" evidence="1">
    <location>
        <begin position="24"/>
        <end position="49"/>
    </location>
</feature>
<organism evidence="2 3">
    <name type="scientific">Streptomyces ipomoeae 91-03</name>
    <dbReference type="NCBI Taxonomy" id="698759"/>
    <lineage>
        <taxon>Bacteria</taxon>
        <taxon>Bacillati</taxon>
        <taxon>Actinomycetota</taxon>
        <taxon>Actinomycetes</taxon>
        <taxon>Kitasatosporales</taxon>
        <taxon>Streptomycetaceae</taxon>
        <taxon>Streptomyces</taxon>
    </lineage>
</organism>
<dbReference type="Proteomes" id="UP000010411">
    <property type="component" value="Unassembled WGS sequence"/>
</dbReference>
<protein>
    <submittedName>
        <fullName evidence="2">Uncharacterized protein</fullName>
    </submittedName>
</protein>
<comment type="caution">
    <text evidence="2">The sequence shown here is derived from an EMBL/GenBank/DDBJ whole genome shotgun (WGS) entry which is preliminary data.</text>
</comment>
<name>L1KRF1_9ACTN</name>
<dbReference type="EMBL" id="AEJC01000438">
    <property type="protein sequence ID" value="EKX63351.1"/>
    <property type="molecule type" value="Genomic_DNA"/>
</dbReference>
<gene>
    <name evidence="2" type="ORF">STRIP9103_02763</name>
</gene>